<name>A0A0A9H5P9_ARUDO</name>
<evidence type="ECO:0000256" key="1">
    <source>
        <dbReference type="SAM" id="MobiDB-lite"/>
    </source>
</evidence>
<proteinExistence type="predicted"/>
<dbReference type="AlphaFoldDB" id="A0A0A9H5P9"/>
<sequence>MAASTTMAVPHHRSCISSTSPSSMAKATLCPSSIAASNTSATNA</sequence>
<protein>
    <submittedName>
        <fullName evidence="2">Uncharacterized protein</fullName>
    </submittedName>
</protein>
<accession>A0A0A9H5P9</accession>
<reference evidence="2" key="2">
    <citation type="journal article" date="2015" name="Data Brief">
        <title>Shoot transcriptome of the giant reed, Arundo donax.</title>
        <authorList>
            <person name="Barrero R.A."/>
            <person name="Guerrero F.D."/>
            <person name="Moolhuijzen P."/>
            <person name="Goolsby J.A."/>
            <person name="Tidwell J."/>
            <person name="Bellgard S.E."/>
            <person name="Bellgard M.I."/>
        </authorList>
    </citation>
    <scope>NUCLEOTIDE SEQUENCE</scope>
    <source>
        <tissue evidence="2">Shoot tissue taken approximately 20 cm above the soil surface</tissue>
    </source>
</reference>
<organism evidence="2">
    <name type="scientific">Arundo donax</name>
    <name type="common">Giant reed</name>
    <name type="synonym">Donax arundinaceus</name>
    <dbReference type="NCBI Taxonomy" id="35708"/>
    <lineage>
        <taxon>Eukaryota</taxon>
        <taxon>Viridiplantae</taxon>
        <taxon>Streptophyta</taxon>
        <taxon>Embryophyta</taxon>
        <taxon>Tracheophyta</taxon>
        <taxon>Spermatophyta</taxon>
        <taxon>Magnoliopsida</taxon>
        <taxon>Liliopsida</taxon>
        <taxon>Poales</taxon>
        <taxon>Poaceae</taxon>
        <taxon>PACMAD clade</taxon>
        <taxon>Arundinoideae</taxon>
        <taxon>Arundineae</taxon>
        <taxon>Arundo</taxon>
    </lineage>
</organism>
<feature type="region of interest" description="Disordered" evidence="1">
    <location>
        <begin position="1"/>
        <end position="25"/>
    </location>
</feature>
<evidence type="ECO:0000313" key="2">
    <source>
        <dbReference type="EMBL" id="JAE32540.1"/>
    </source>
</evidence>
<dbReference type="EMBL" id="GBRH01165356">
    <property type="protein sequence ID" value="JAE32540.1"/>
    <property type="molecule type" value="Transcribed_RNA"/>
</dbReference>
<reference evidence="2" key="1">
    <citation type="submission" date="2014-09" db="EMBL/GenBank/DDBJ databases">
        <authorList>
            <person name="Magalhaes I.L.F."/>
            <person name="Oliveira U."/>
            <person name="Santos F.R."/>
            <person name="Vidigal T.H.D.A."/>
            <person name="Brescovit A.D."/>
            <person name="Santos A.J."/>
        </authorList>
    </citation>
    <scope>NUCLEOTIDE SEQUENCE</scope>
    <source>
        <tissue evidence="2">Shoot tissue taken approximately 20 cm above the soil surface</tissue>
    </source>
</reference>
<feature type="compositionally biased region" description="Polar residues" evidence="1">
    <location>
        <begin position="15"/>
        <end position="25"/>
    </location>
</feature>